<dbReference type="AlphaFoldDB" id="A0A351U7R1"/>
<accession>A0A351U7R1</accession>
<proteinExistence type="predicted"/>
<dbReference type="PANTHER" id="PTHR34374">
    <property type="entry name" value="LARGE RIBOSOMAL RNA SUBUNIT ACCUMULATION PROTEIN YCED HOMOLOG 1, CHLOROPLASTIC"/>
    <property type="match status" value="1"/>
</dbReference>
<reference evidence="1" key="1">
    <citation type="journal article" date="2020" name="Biotechnol. Biofuels">
        <title>New insights from the biogas microbiome by comprehensive genome-resolved metagenomics of nearly 1600 species originating from multiple anaerobic digesters.</title>
        <authorList>
            <person name="Campanaro S."/>
            <person name="Treu L."/>
            <person name="Rodriguez-R L.M."/>
            <person name="Kovalovszki A."/>
            <person name="Ziels R.M."/>
            <person name="Maus I."/>
            <person name="Zhu X."/>
            <person name="Kougias P.G."/>
            <person name="Basile A."/>
            <person name="Luo G."/>
            <person name="Schluter A."/>
            <person name="Konstantinidis K.T."/>
            <person name="Angelidaki I."/>
        </authorList>
    </citation>
    <scope>NUCLEOTIDE SEQUENCE</scope>
    <source>
        <strain evidence="1">AS06rmzACSIP_7</strain>
    </source>
</reference>
<gene>
    <name evidence="1" type="ORF">GXY80_07760</name>
</gene>
<organism evidence="1 2">
    <name type="scientific">Syntrophorhabdus aromaticivorans</name>
    <dbReference type="NCBI Taxonomy" id="328301"/>
    <lineage>
        <taxon>Bacteria</taxon>
        <taxon>Pseudomonadati</taxon>
        <taxon>Thermodesulfobacteriota</taxon>
        <taxon>Syntrophorhabdia</taxon>
        <taxon>Syntrophorhabdales</taxon>
        <taxon>Syntrophorhabdaceae</taxon>
        <taxon>Syntrophorhabdus</taxon>
    </lineage>
</organism>
<comment type="caution">
    <text evidence="1">The sequence shown here is derived from an EMBL/GenBank/DDBJ whole genome shotgun (WGS) entry which is preliminary data.</text>
</comment>
<protein>
    <submittedName>
        <fullName evidence="1">DUF177 domain-containing protein</fullName>
    </submittedName>
</protein>
<dbReference type="PANTHER" id="PTHR34374:SF1">
    <property type="entry name" value="LARGE RIBOSOMAL RNA SUBUNIT ACCUMULATION PROTEIN YCED HOMOLOG 1, CHLOROPLASTIC"/>
    <property type="match status" value="1"/>
</dbReference>
<sequence length="172" mass="19346">MIIRLADIDDEFVARGEMDRSVFSDLEENHVSLVSPVGFELKVRKAGDRVRIEGPIRCVIAVTCARCLDKFSYPMDTYLDIELAPSAGAPQATEFELRSDDLDVYYYEGDEIEIDPFVYDEVLLNVPVRPLCREDCAGLCQTCGKNRNYETCSCDHSANTALGEKLKSFLTK</sequence>
<name>A0A351U7R1_9BACT</name>
<dbReference type="EMBL" id="JAAYEE010000127">
    <property type="protein sequence ID" value="NLW35361.1"/>
    <property type="molecule type" value="Genomic_DNA"/>
</dbReference>
<evidence type="ECO:0000313" key="2">
    <source>
        <dbReference type="Proteomes" id="UP000777265"/>
    </source>
</evidence>
<dbReference type="Proteomes" id="UP000777265">
    <property type="component" value="Unassembled WGS sequence"/>
</dbReference>
<evidence type="ECO:0000313" key="1">
    <source>
        <dbReference type="EMBL" id="NLW35361.1"/>
    </source>
</evidence>
<dbReference type="Pfam" id="PF02620">
    <property type="entry name" value="YceD"/>
    <property type="match status" value="1"/>
</dbReference>
<dbReference type="STRING" id="909663.GCA_000512235_01195"/>
<reference evidence="1" key="2">
    <citation type="submission" date="2020-01" db="EMBL/GenBank/DDBJ databases">
        <authorList>
            <person name="Campanaro S."/>
        </authorList>
    </citation>
    <scope>NUCLEOTIDE SEQUENCE</scope>
    <source>
        <strain evidence="1">AS06rmzACSIP_7</strain>
    </source>
</reference>
<dbReference type="InterPro" id="IPR003772">
    <property type="entry name" value="YceD"/>
</dbReference>